<name>A0A0U0W4F3_MYCBE</name>
<reference evidence="1 2" key="1">
    <citation type="submission" date="2015-03" db="EMBL/GenBank/DDBJ databases">
        <authorList>
            <person name="Murphy D."/>
        </authorList>
    </citation>
    <scope>NUCLEOTIDE SEQUENCE [LARGE SCALE GENOMIC DNA]</scope>
    <source>
        <strain evidence="1 2">DSM 44277</strain>
    </source>
</reference>
<evidence type="ECO:0000313" key="1">
    <source>
        <dbReference type="EMBL" id="CPR07192.1"/>
    </source>
</evidence>
<sequence length="340" mass="36939">MTATMPEPRFDHLLRLTNRRGTFEHARFAEPRPEHGYCTDDMARVLVVTSREPNSGGEVNGLTRVALQFLNDAQSHAGPCRNRMNSNGRWEDEPSLEDCWGRCIWGLGTAAAHSDVSLVRRLAVVQFERAVQVRSPWPRAMSFAALGAAELLSVDPGQRAARKLLTHYADTVAKPNGDAVWPWPEPRLTYANAVLAEAMIAGGVALDESTLRQQGLDLLGWLVELETAEGHLSPTPAAGRGPDDLRPAFDQQPIEVSTLADACARAAATDTSSIWPDGVLAAAAWFMGVNDAQQPMWDPETGGGFDGLRADGVNHNQGAESTLAVLSTMQHARRFSTVRL</sequence>
<dbReference type="Proteomes" id="UP000198875">
    <property type="component" value="Unassembled WGS sequence"/>
</dbReference>
<gene>
    <name evidence="1" type="ORF">BN971_00948</name>
</gene>
<dbReference type="RefSeq" id="WP_085181560.1">
    <property type="nucleotide sequence ID" value="NZ_CSTD01000001.1"/>
</dbReference>
<evidence type="ECO:0000313" key="2">
    <source>
        <dbReference type="Proteomes" id="UP000198875"/>
    </source>
</evidence>
<dbReference type="GO" id="GO:0016740">
    <property type="term" value="F:transferase activity"/>
    <property type="evidence" value="ECO:0007669"/>
    <property type="project" value="UniProtKB-KW"/>
</dbReference>
<organism evidence="1 2">
    <name type="scientific">Mycobacterium bohemicum DSM 44277</name>
    <dbReference type="NCBI Taxonomy" id="1236609"/>
    <lineage>
        <taxon>Bacteria</taxon>
        <taxon>Bacillati</taxon>
        <taxon>Actinomycetota</taxon>
        <taxon>Actinomycetes</taxon>
        <taxon>Mycobacteriales</taxon>
        <taxon>Mycobacteriaceae</taxon>
        <taxon>Mycobacterium</taxon>
    </lineage>
</organism>
<accession>A0A0U0W4F3</accession>
<keyword evidence="1" id="KW-0808">Transferase</keyword>
<protein>
    <submittedName>
        <fullName evidence="1">Glycosyltransferase, group I</fullName>
    </submittedName>
</protein>
<dbReference type="AlphaFoldDB" id="A0A0U0W4F3"/>
<proteinExistence type="predicted"/>
<dbReference type="OrthoDB" id="7540161at2"/>
<dbReference type="EMBL" id="CSTD01000001">
    <property type="protein sequence ID" value="CPR07192.1"/>
    <property type="molecule type" value="Genomic_DNA"/>
</dbReference>